<sequence length="262" mass="29191">MSNTDGAGALPDVGASDDVSRVHSVLEIKKKALLKSISEKKERQRANEMITEKKDMIPDAIDELVKLGYTFERIHKESGIKGQFLKDAFELSGRPVMLAELPNQIRIGVKKQCSKPMGNVALKSTNIKTPPSVPTTTILAAKKRKLKERPVWLKDLVIDLTSSGDESEPQCTNSAPYLPANDAEVMTQSTPETKFINIASEVGRITMRLKIEIARLKQRLRSAEEVLLTEETMEMLLDKKNIMLGEMEGLFSEIIAKKQSIK</sequence>
<organism evidence="2 3">
    <name type="scientific">Lachancea nothofagi CBS 11611</name>
    <dbReference type="NCBI Taxonomy" id="1266666"/>
    <lineage>
        <taxon>Eukaryota</taxon>
        <taxon>Fungi</taxon>
        <taxon>Dikarya</taxon>
        <taxon>Ascomycota</taxon>
        <taxon>Saccharomycotina</taxon>
        <taxon>Saccharomycetes</taxon>
        <taxon>Saccharomycetales</taxon>
        <taxon>Saccharomycetaceae</taxon>
        <taxon>Lachancea</taxon>
    </lineage>
</organism>
<evidence type="ECO:0000313" key="2">
    <source>
        <dbReference type="EMBL" id="SCU92402.1"/>
    </source>
</evidence>
<keyword evidence="3" id="KW-1185">Reference proteome</keyword>
<reference evidence="3" key="1">
    <citation type="submission" date="2016-03" db="EMBL/GenBank/DDBJ databases">
        <authorList>
            <person name="Devillers Hugo."/>
        </authorList>
    </citation>
    <scope>NUCLEOTIDE SEQUENCE [LARGE SCALE GENOMIC DNA]</scope>
</reference>
<dbReference type="AlphaFoldDB" id="A0A1G4JNV7"/>
<accession>A0A1G4JNV7</accession>
<dbReference type="EMBL" id="LT598451">
    <property type="protein sequence ID" value="SCU92402.1"/>
    <property type="molecule type" value="Genomic_DNA"/>
</dbReference>
<evidence type="ECO:0000313" key="3">
    <source>
        <dbReference type="Proteomes" id="UP000189911"/>
    </source>
</evidence>
<keyword evidence="1" id="KW-0175">Coiled coil</keyword>
<proteinExistence type="predicted"/>
<dbReference type="Proteomes" id="UP000189911">
    <property type="component" value="Chromosome E"/>
</dbReference>
<dbReference type="OrthoDB" id="4036408at2759"/>
<feature type="coiled-coil region" evidence="1">
    <location>
        <begin position="206"/>
        <end position="233"/>
    </location>
</feature>
<evidence type="ECO:0000256" key="1">
    <source>
        <dbReference type="SAM" id="Coils"/>
    </source>
</evidence>
<name>A0A1G4JNV7_9SACH</name>
<protein>
    <submittedName>
        <fullName evidence="2">LANO_0E00716g1_1</fullName>
    </submittedName>
</protein>
<gene>
    <name evidence="2" type="ORF">LANO_0E00716G</name>
</gene>